<proteinExistence type="predicted"/>
<evidence type="ECO:0000313" key="3">
    <source>
        <dbReference type="Proteomes" id="UP000799764"/>
    </source>
</evidence>
<protein>
    <submittedName>
        <fullName evidence="2">Uncharacterized protein</fullName>
    </submittedName>
</protein>
<reference evidence="2" key="1">
    <citation type="journal article" date="2020" name="Stud. Mycol.">
        <title>101 Dothideomycetes genomes: a test case for predicting lifestyles and emergence of pathogens.</title>
        <authorList>
            <person name="Haridas S."/>
            <person name="Albert R."/>
            <person name="Binder M."/>
            <person name="Bloem J."/>
            <person name="Labutti K."/>
            <person name="Salamov A."/>
            <person name="Andreopoulos B."/>
            <person name="Baker S."/>
            <person name="Barry K."/>
            <person name="Bills G."/>
            <person name="Bluhm B."/>
            <person name="Cannon C."/>
            <person name="Castanera R."/>
            <person name="Culley D."/>
            <person name="Daum C."/>
            <person name="Ezra D."/>
            <person name="Gonzalez J."/>
            <person name="Henrissat B."/>
            <person name="Kuo A."/>
            <person name="Liang C."/>
            <person name="Lipzen A."/>
            <person name="Lutzoni F."/>
            <person name="Magnuson J."/>
            <person name="Mondo S."/>
            <person name="Nolan M."/>
            <person name="Ohm R."/>
            <person name="Pangilinan J."/>
            <person name="Park H.-J."/>
            <person name="Ramirez L."/>
            <person name="Alfaro M."/>
            <person name="Sun H."/>
            <person name="Tritt A."/>
            <person name="Yoshinaga Y."/>
            <person name="Zwiers L.-H."/>
            <person name="Turgeon B."/>
            <person name="Goodwin S."/>
            <person name="Spatafora J."/>
            <person name="Crous P."/>
            <person name="Grigoriev I."/>
        </authorList>
    </citation>
    <scope>NUCLEOTIDE SEQUENCE</scope>
    <source>
        <strain evidence="2">CBS 690.94</strain>
    </source>
</reference>
<dbReference type="OrthoDB" id="10458419at2759"/>
<feature type="region of interest" description="Disordered" evidence="1">
    <location>
        <begin position="1"/>
        <end position="30"/>
    </location>
</feature>
<keyword evidence="3" id="KW-1185">Reference proteome</keyword>
<gene>
    <name evidence="2" type="ORF">P171DRAFT_431553</name>
</gene>
<dbReference type="Proteomes" id="UP000799764">
    <property type="component" value="Unassembled WGS sequence"/>
</dbReference>
<evidence type="ECO:0000256" key="1">
    <source>
        <dbReference type="SAM" id="MobiDB-lite"/>
    </source>
</evidence>
<accession>A0A9P4UC19</accession>
<name>A0A9P4UC19_9PLEO</name>
<dbReference type="AlphaFoldDB" id="A0A9P4UC19"/>
<evidence type="ECO:0000313" key="2">
    <source>
        <dbReference type="EMBL" id="KAF2444756.1"/>
    </source>
</evidence>
<sequence length="213" mass="23514">MHLSIRDTYPFGTAEGGKYRPHPHEPNPDEYGVDTYVKGIKYRPYPYEPGVHGHDEYLPGPGPHTQEEIDAAVHYVSPPDTVTKEDLDSIPADAETRLQLLHRSTDPVGAGEDKKHHLHSHEDYLEELDRTYRLHGHDEYLEGSGAGAAEIPEPTSGDAKEVLDDKVQRRCIWGQSCQDICTMGGLVGLIGCTWNCGGDVNMPTCPESGDIEA</sequence>
<comment type="caution">
    <text evidence="2">The sequence shown here is derived from an EMBL/GenBank/DDBJ whole genome shotgun (WGS) entry which is preliminary data.</text>
</comment>
<organism evidence="2 3">
    <name type="scientific">Karstenula rhodostoma CBS 690.94</name>
    <dbReference type="NCBI Taxonomy" id="1392251"/>
    <lineage>
        <taxon>Eukaryota</taxon>
        <taxon>Fungi</taxon>
        <taxon>Dikarya</taxon>
        <taxon>Ascomycota</taxon>
        <taxon>Pezizomycotina</taxon>
        <taxon>Dothideomycetes</taxon>
        <taxon>Pleosporomycetidae</taxon>
        <taxon>Pleosporales</taxon>
        <taxon>Massarineae</taxon>
        <taxon>Didymosphaeriaceae</taxon>
        <taxon>Karstenula</taxon>
    </lineage>
</organism>
<dbReference type="EMBL" id="MU001500">
    <property type="protein sequence ID" value="KAF2444756.1"/>
    <property type="molecule type" value="Genomic_DNA"/>
</dbReference>